<proteinExistence type="predicted"/>
<accession>A0A8S1R428</accession>
<protein>
    <submittedName>
        <fullName evidence="1">Uncharacterized protein</fullName>
    </submittedName>
</protein>
<name>A0A8S1R428_9CILI</name>
<reference evidence="1" key="1">
    <citation type="submission" date="2021-01" db="EMBL/GenBank/DDBJ databases">
        <authorList>
            <consortium name="Genoscope - CEA"/>
            <person name="William W."/>
        </authorList>
    </citation>
    <scope>NUCLEOTIDE SEQUENCE</scope>
</reference>
<dbReference type="Proteomes" id="UP000692954">
    <property type="component" value="Unassembled WGS sequence"/>
</dbReference>
<dbReference type="EMBL" id="CAJJDN010000136">
    <property type="protein sequence ID" value="CAD8122113.1"/>
    <property type="molecule type" value="Genomic_DNA"/>
</dbReference>
<evidence type="ECO:0000313" key="2">
    <source>
        <dbReference type="Proteomes" id="UP000692954"/>
    </source>
</evidence>
<organism evidence="1 2">
    <name type="scientific">Paramecium sonneborni</name>
    <dbReference type="NCBI Taxonomy" id="65129"/>
    <lineage>
        <taxon>Eukaryota</taxon>
        <taxon>Sar</taxon>
        <taxon>Alveolata</taxon>
        <taxon>Ciliophora</taxon>
        <taxon>Intramacronucleata</taxon>
        <taxon>Oligohymenophorea</taxon>
        <taxon>Peniculida</taxon>
        <taxon>Parameciidae</taxon>
        <taxon>Paramecium</taxon>
    </lineage>
</organism>
<gene>
    <name evidence="1" type="ORF">PSON_ATCC_30995.1.T1360102</name>
</gene>
<keyword evidence="2" id="KW-1185">Reference proteome</keyword>
<evidence type="ECO:0000313" key="1">
    <source>
        <dbReference type="EMBL" id="CAD8122113.1"/>
    </source>
</evidence>
<sequence length="687" mass="81770">MTKLMHSNKELDPYKTLQEQGIQQTNQLDFYYSQQFNIKCLCDNQNFNLEVQGLTKIKDYFNIFQSKFTKSYQQYEILVFCKGTPQKQDTLWVQTGITNSSQVEIKILLPVQFTYYQQNFVELIPSNWKIHKIITYITGKKQIFEIIQINSNKKIIDYDLELSQLYQNLNLQIEVVKEPSYSVKLQDGREKIIQISSKLKVSDLCELIKQEFNIFKTMNLELQYGLMKLNNQAYIIDEMILNRSQIIVNNQNLKFYEIQEESLDTYKLDYELKGKSAQKEVVDYQTSNRNDDKLKDYTKDQLKIILINKRNPDQCLQITVESSQEINILENKLIPQYMKDKFSIQFYLEKNKPIIPTSIFGSLEKDKENKINIEFQIQKKKSIFKNISSHNQTYEFRFLYQNKQYKETVLITDSLEKIEEMIKSKYKISDYYSIYSNDSFDQNQTILSLGLQSLNTIFEFKIKNSDKKSFQIIIQPIDSKENFDTSQVKNVFQLREKLKQKYLSAKDQRIQIKLKQKNLHDDELISQLIMENPQAQFEAIILQQFQVIFLGPNQEKLIDEVYEDYLIRDSVICLGLSQNCKFCNKQNYYISIDNSFQYYQINKQNSVIEYLDKDNLQKTPEVNRYSPYESNLTQNTYLQSAEKKEQLMNYQKQSFGTNNQEPYQYNANNLSWQYDKNNNYQNSKGQK</sequence>
<comment type="caution">
    <text evidence="1">The sequence shown here is derived from an EMBL/GenBank/DDBJ whole genome shotgun (WGS) entry which is preliminary data.</text>
</comment>
<dbReference type="AlphaFoldDB" id="A0A8S1R428"/>
<dbReference type="OrthoDB" id="312209at2759"/>